<dbReference type="AlphaFoldDB" id="A0A6C0IKA5"/>
<name>A0A6C0IKA5_9ZZZZ</name>
<proteinExistence type="predicted"/>
<accession>A0A6C0IKA5</accession>
<dbReference type="EMBL" id="MN740172">
    <property type="protein sequence ID" value="QHT91953.1"/>
    <property type="molecule type" value="Genomic_DNA"/>
</dbReference>
<evidence type="ECO:0000256" key="1">
    <source>
        <dbReference type="SAM" id="MobiDB-lite"/>
    </source>
</evidence>
<feature type="region of interest" description="Disordered" evidence="1">
    <location>
        <begin position="99"/>
        <end position="136"/>
    </location>
</feature>
<reference evidence="2" key="1">
    <citation type="journal article" date="2020" name="Nature">
        <title>Giant virus diversity and host interactions through global metagenomics.</title>
        <authorList>
            <person name="Schulz F."/>
            <person name="Roux S."/>
            <person name="Paez-Espino D."/>
            <person name="Jungbluth S."/>
            <person name="Walsh D.A."/>
            <person name="Denef V.J."/>
            <person name="McMahon K.D."/>
            <person name="Konstantinidis K.T."/>
            <person name="Eloe-Fadrosh E.A."/>
            <person name="Kyrpides N.C."/>
            <person name="Woyke T."/>
        </authorList>
    </citation>
    <scope>NUCLEOTIDE SEQUENCE</scope>
    <source>
        <strain evidence="2">GVMAG-M-3300023184-86</strain>
    </source>
</reference>
<evidence type="ECO:0000313" key="2">
    <source>
        <dbReference type="EMBL" id="QHT91953.1"/>
    </source>
</evidence>
<feature type="compositionally biased region" description="Low complexity" evidence="1">
    <location>
        <begin position="111"/>
        <end position="133"/>
    </location>
</feature>
<sequence length="309" mass="34911">MYFRTSLVINNPSETFKQDKNVPFFYRECNCDTNLTSNTPVNQYQRQKIIQNTVRVPSSLYLMNLAALNVYQKPKSVYSVIDVGGTNYTVSPGVNWNQMSDRKEPHLQPFTTSSGSSYGGSSTRRSLTRLRPGAMSPGGAGVDIKHNSYDRYLNRIKGRAPLKHGGIPATFGVPNIPFIRNDKIYGAKTFKTNIVNGCNCLDNDDIIYNNQYTQKEIYNLQFSVGQIVYAKEGSNDYYTKATITTVNNYNDYFIQFEGKTSPDSKHYIMQELRISLSLNCNSSETFITERGPDYGVNCLVSVELNNLRS</sequence>
<protein>
    <submittedName>
        <fullName evidence="2">Uncharacterized protein</fullName>
    </submittedName>
</protein>
<organism evidence="2">
    <name type="scientific">viral metagenome</name>
    <dbReference type="NCBI Taxonomy" id="1070528"/>
    <lineage>
        <taxon>unclassified sequences</taxon>
        <taxon>metagenomes</taxon>
        <taxon>organismal metagenomes</taxon>
    </lineage>
</organism>